<dbReference type="InterPro" id="IPR010879">
    <property type="entry name" value="DUF1508"/>
</dbReference>
<reference evidence="2 3" key="1">
    <citation type="submission" date="2019-02" db="EMBL/GenBank/DDBJ databases">
        <title>Deep-cultivation of Planctomycetes and their phenomic and genomic characterization uncovers novel biology.</title>
        <authorList>
            <person name="Wiegand S."/>
            <person name="Jogler M."/>
            <person name="Boedeker C."/>
            <person name="Pinto D."/>
            <person name="Vollmers J."/>
            <person name="Rivas-Marin E."/>
            <person name="Kohn T."/>
            <person name="Peeters S.H."/>
            <person name="Heuer A."/>
            <person name="Rast P."/>
            <person name="Oberbeckmann S."/>
            <person name="Bunk B."/>
            <person name="Jeske O."/>
            <person name="Meyerdierks A."/>
            <person name="Storesund J.E."/>
            <person name="Kallscheuer N."/>
            <person name="Luecker S."/>
            <person name="Lage O.M."/>
            <person name="Pohl T."/>
            <person name="Merkel B.J."/>
            <person name="Hornburger P."/>
            <person name="Mueller R.-W."/>
            <person name="Bruemmer F."/>
            <person name="Labrenz M."/>
            <person name="Spormann A.M."/>
            <person name="Op den Camp H."/>
            <person name="Overmann J."/>
            <person name="Amann R."/>
            <person name="Jetten M.S.M."/>
            <person name="Mascher T."/>
            <person name="Medema M.H."/>
            <person name="Devos D.P."/>
            <person name="Kaster A.-K."/>
            <person name="Ovreas L."/>
            <person name="Rohde M."/>
            <person name="Galperin M.Y."/>
            <person name="Jogler C."/>
        </authorList>
    </citation>
    <scope>NUCLEOTIDE SEQUENCE [LARGE SCALE GENOMIC DNA]</scope>
    <source>
        <strain evidence="2 3">Pan241w</strain>
    </source>
</reference>
<accession>A0A517RF79</accession>
<dbReference type="Gene3D" id="3.30.160.160">
    <property type="entry name" value="YegP-like"/>
    <property type="match status" value="1"/>
</dbReference>
<feature type="domain" description="DUF1508" evidence="1">
    <location>
        <begin position="10"/>
        <end position="47"/>
    </location>
</feature>
<sequence length="58" mass="6964">MAYYIYKDISGQWRWRYVAGNNRIIAVSSESYFNKADCQNAVEIMRRSWESEVFYLSP</sequence>
<dbReference type="SUPFAM" id="SSF160113">
    <property type="entry name" value="YegP-like"/>
    <property type="match status" value="1"/>
</dbReference>
<dbReference type="AlphaFoldDB" id="A0A517RF79"/>
<gene>
    <name evidence="2" type="ORF">Pan241w_26190</name>
</gene>
<organism evidence="2 3">
    <name type="scientific">Gimesia alba</name>
    <dbReference type="NCBI Taxonomy" id="2527973"/>
    <lineage>
        <taxon>Bacteria</taxon>
        <taxon>Pseudomonadati</taxon>
        <taxon>Planctomycetota</taxon>
        <taxon>Planctomycetia</taxon>
        <taxon>Planctomycetales</taxon>
        <taxon>Planctomycetaceae</taxon>
        <taxon>Gimesia</taxon>
    </lineage>
</organism>
<name>A0A517RF79_9PLAN</name>
<dbReference type="KEGG" id="gaz:Pan241w_26190"/>
<dbReference type="Pfam" id="PF07411">
    <property type="entry name" value="DUF1508"/>
    <property type="match status" value="1"/>
</dbReference>
<dbReference type="EMBL" id="CP036269">
    <property type="protein sequence ID" value="QDT42534.1"/>
    <property type="molecule type" value="Genomic_DNA"/>
</dbReference>
<dbReference type="OrthoDB" id="9802792at2"/>
<evidence type="ECO:0000313" key="3">
    <source>
        <dbReference type="Proteomes" id="UP000317171"/>
    </source>
</evidence>
<protein>
    <recommendedName>
        <fullName evidence="1">DUF1508 domain-containing protein</fullName>
    </recommendedName>
</protein>
<evidence type="ECO:0000259" key="1">
    <source>
        <dbReference type="Pfam" id="PF07411"/>
    </source>
</evidence>
<dbReference type="Proteomes" id="UP000317171">
    <property type="component" value="Chromosome"/>
</dbReference>
<proteinExistence type="predicted"/>
<evidence type="ECO:0000313" key="2">
    <source>
        <dbReference type="EMBL" id="QDT42534.1"/>
    </source>
</evidence>
<dbReference type="InterPro" id="IPR036913">
    <property type="entry name" value="YegP-like_sf"/>
</dbReference>
<keyword evidence="3" id="KW-1185">Reference proteome</keyword>